<organism evidence="2 3">
    <name type="scientific">Hoylesella saccharolytica F0055</name>
    <dbReference type="NCBI Taxonomy" id="1127699"/>
    <lineage>
        <taxon>Bacteria</taxon>
        <taxon>Pseudomonadati</taxon>
        <taxon>Bacteroidota</taxon>
        <taxon>Bacteroidia</taxon>
        <taxon>Bacteroidales</taxon>
        <taxon>Prevotellaceae</taxon>
        <taxon>Hoylesella</taxon>
    </lineage>
</organism>
<dbReference type="AlphaFoldDB" id="L1NIE1"/>
<accession>L1NIE1</accession>
<proteinExistence type="predicted"/>
<evidence type="ECO:0000313" key="3">
    <source>
        <dbReference type="Proteomes" id="UP000010433"/>
    </source>
</evidence>
<keyword evidence="1" id="KW-0812">Transmembrane</keyword>
<evidence type="ECO:0000313" key="2">
    <source>
        <dbReference type="EMBL" id="EKY02962.1"/>
    </source>
</evidence>
<dbReference type="EMBL" id="AMEP01000043">
    <property type="protein sequence ID" value="EKY02962.1"/>
    <property type="molecule type" value="Genomic_DNA"/>
</dbReference>
<evidence type="ECO:0000256" key="1">
    <source>
        <dbReference type="SAM" id="Phobius"/>
    </source>
</evidence>
<keyword evidence="3" id="KW-1185">Reference proteome</keyword>
<gene>
    <name evidence="2" type="ORF">HMPREF9151_00551</name>
</gene>
<dbReference type="HOGENOM" id="CLU_3203650_0_0_10"/>
<protein>
    <submittedName>
        <fullName evidence="2">Uncharacterized protein</fullName>
    </submittedName>
</protein>
<keyword evidence="1" id="KW-1133">Transmembrane helix</keyword>
<feature type="transmembrane region" description="Helical" evidence="1">
    <location>
        <begin position="23"/>
        <end position="43"/>
    </location>
</feature>
<sequence length="45" mass="5445">MWGIGCCFIEEMLYPFITVSTSFIFPSFLWRLYLFTLSLFLLYHP</sequence>
<name>L1NIE1_9BACT</name>
<reference evidence="2 3" key="1">
    <citation type="submission" date="2012-05" db="EMBL/GenBank/DDBJ databases">
        <authorList>
            <person name="Weinstock G."/>
            <person name="Sodergren E."/>
            <person name="Lobos E.A."/>
            <person name="Fulton L."/>
            <person name="Fulton R."/>
            <person name="Courtney L."/>
            <person name="Fronick C."/>
            <person name="O'Laughlin M."/>
            <person name="Godfrey J."/>
            <person name="Wilson R.M."/>
            <person name="Miner T."/>
            <person name="Farmer C."/>
            <person name="Delehaunty K."/>
            <person name="Cordes M."/>
            <person name="Minx P."/>
            <person name="Tomlinson C."/>
            <person name="Chen J."/>
            <person name="Wollam A."/>
            <person name="Pepin K.H."/>
            <person name="Bhonagiri V."/>
            <person name="Zhang X."/>
            <person name="Suruliraj S."/>
            <person name="Warren W."/>
            <person name="Mitreva M."/>
            <person name="Mardis E.R."/>
            <person name="Wilson R.K."/>
        </authorList>
    </citation>
    <scope>NUCLEOTIDE SEQUENCE [LARGE SCALE GENOMIC DNA]</scope>
    <source>
        <strain evidence="2 3">F0055</strain>
    </source>
</reference>
<keyword evidence="1" id="KW-0472">Membrane</keyword>
<dbReference type="Proteomes" id="UP000010433">
    <property type="component" value="Unassembled WGS sequence"/>
</dbReference>
<comment type="caution">
    <text evidence="2">The sequence shown here is derived from an EMBL/GenBank/DDBJ whole genome shotgun (WGS) entry which is preliminary data.</text>
</comment>